<sequence>MPHSPARDITVSESTSAIWRAIHDVKATDMGNNYVRYKAEIDIDGRQLTRSYLDSQDLDTLLEEMQKLKTIEEVEAFFLKHGESIVDMLGGQIDRIEMNFKKKHPEIRHVDLEVL</sequence>
<gene>
    <name evidence="2" type="primary">SLC30A9</name>
    <name evidence="2" type="ORF">AVEN_13187_1</name>
</gene>
<evidence type="ECO:0000313" key="2">
    <source>
        <dbReference type="EMBL" id="GBN68157.1"/>
    </source>
</evidence>
<keyword evidence="1" id="KW-0813">Transport</keyword>
<organism evidence="2 3">
    <name type="scientific">Araneus ventricosus</name>
    <name type="common">Orbweaver spider</name>
    <name type="synonym">Epeira ventricosa</name>
    <dbReference type="NCBI Taxonomy" id="182803"/>
    <lineage>
        <taxon>Eukaryota</taxon>
        <taxon>Metazoa</taxon>
        <taxon>Ecdysozoa</taxon>
        <taxon>Arthropoda</taxon>
        <taxon>Chelicerata</taxon>
        <taxon>Arachnida</taxon>
        <taxon>Araneae</taxon>
        <taxon>Araneomorphae</taxon>
        <taxon>Entelegynae</taxon>
        <taxon>Araneoidea</taxon>
        <taxon>Araneidae</taxon>
        <taxon>Araneus</taxon>
    </lineage>
</organism>
<protein>
    <submittedName>
        <fullName evidence="2">Zinc transporter 9</fullName>
    </submittedName>
</protein>
<keyword evidence="3" id="KW-1185">Reference proteome</keyword>
<dbReference type="PANTHER" id="PTHR13414:SF9">
    <property type="entry name" value="PROTON-COUPLED ZINC ANTIPORTER SLC30A9, MITOCHONDRIAL"/>
    <property type="match status" value="1"/>
</dbReference>
<dbReference type="GO" id="GO:0006882">
    <property type="term" value="P:intracellular zinc ion homeostasis"/>
    <property type="evidence" value="ECO:0007669"/>
    <property type="project" value="TreeGrafter"/>
</dbReference>
<comment type="caution">
    <text evidence="2">The sequence shown here is derived from an EMBL/GenBank/DDBJ whole genome shotgun (WGS) entry which is preliminary data.</text>
</comment>
<dbReference type="InterPro" id="IPR040177">
    <property type="entry name" value="SLC30A9"/>
</dbReference>
<name>A0A4Y2QXQ0_ARAVE</name>
<dbReference type="AlphaFoldDB" id="A0A4Y2QXQ0"/>
<proteinExistence type="predicted"/>
<dbReference type="GO" id="GO:0006829">
    <property type="term" value="P:zinc ion transport"/>
    <property type="evidence" value="ECO:0007669"/>
    <property type="project" value="InterPro"/>
</dbReference>
<dbReference type="GO" id="GO:0008324">
    <property type="term" value="F:monoatomic cation transmembrane transporter activity"/>
    <property type="evidence" value="ECO:0007669"/>
    <property type="project" value="InterPro"/>
</dbReference>
<dbReference type="GO" id="GO:0005783">
    <property type="term" value="C:endoplasmic reticulum"/>
    <property type="evidence" value="ECO:0007669"/>
    <property type="project" value="TreeGrafter"/>
</dbReference>
<dbReference type="Proteomes" id="UP000499080">
    <property type="component" value="Unassembled WGS sequence"/>
</dbReference>
<dbReference type="EMBL" id="BGPR01015142">
    <property type="protein sequence ID" value="GBN68157.1"/>
    <property type="molecule type" value="Genomic_DNA"/>
</dbReference>
<evidence type="ECO:0000313" key="3">
    <source>
        <dbReference type="Proteomes" id="UP000499080"/>
    </source>
</evidence>
<dbReference type="PANTHER" id="PTHR13414">
    <property type="entry name" value="HUEL-CATION TRANSPORTER"/>
    <property type="match status" value="1"/>
</dbReference>
<evidence type="ECO:0000256" key="1">
    <source>
        <dbReference type="ARBA" id="ARBA00022448"/>
    </source>
</evidence>
<accession>A0A4Y2QXQ0</accession>
<reference evidence="2 3" key="1">
    <citation type="journal article" date="2019" name="Sci. Rep.">
        <title>Orb-weaving spider Araneus ventricosus genome elucidates the spidroin gene catalogue.</title>
        <authorList>
            <person name="Kono N."/>
            <person name="Nakamura H."/>
            <person name="Ohtoshi R."/>
            <person name="Moran D.A.P."/>
            <person name="Shinohara A."/>
            <person name="Yoshida Y."/>
            <person name="Fujiwara M."/>
            <person name="Mori M."/>
            <person name="Tomita M."/>
            <person name="Arakawa K."/>
        </authorList>
    </citation>
    <scope>NUCLEOTIDE SEQUENCE [LARGE SCALE GENOMIC DNA]</scope>
</reference>
<dbReference type="OrthoDB" id="435980at2759"/>